<feature type="domain" description="Putative plant transposon protein" evidence="1">
    <location>
        <begin position="70"/>
        <end position="171"/>
    </location>
</feature>
<dbReference type="EMBL" id="NKXS01005786">
    <property type="protein sequence ID" value="PIN02744.1"/>
    <property type="molecule type" value="Genomic_DNA"/>
</dbReference>
<evidence type="ECO:0000313" key="2">
    <source>
        <dbReference type="EMBL" id="PIN02744.1"/>
    </source>
</evidence>
<sequence length="183" mass="21245">MSNTISINSSAAAAAQPHFFGYFSVDRLTSHGFDRRWFISQEAEDYYNRGLLDRPVIRERGIKGVDEITERRHWEEFINDPGVTNKTLVREFYANLKFTDQQYHAVNVRVKSVNFSARAINSLFGTPSINNPKELQEFLEDHPPLDTIYELICRDDPQWTLSRLNEPIHFSPTKLATASDHWL</sequence>
<keyword evidence="3" id="KW-1185">Reference proteome</keyword>
<protein>
    <recommendedName>
        <fullName evidence="1">Putative plant transposon protein domain-containing protein</fullName>
    </recommendedName>
</protein>
<dbReference type="Pfam" id="PF20167">
    <property type="entry name" value="Transposase_32"/>
    <property type="match status" value="1"/>
</dbReference>
<evidence type="ECO:0000313" key="3">
    <source>
        <dbReference type="Proteomes" id="UP000231279"/>
    </source>
</evidence>
<dbReference type="Proteomes" id="UP000231279">
    <property type="component" value="Unassembled WGS sequence"/>
</dbReference>
<accession>A0A2G9GBS1</accession>
<dbReference type="OrthoDB" id="1425037at2759"/>
<dbReference type="AlphaFoldDB" id="A0A2G9GBS1"/>
<dbReference type="InterPro" id="IPR046796">
    <property type="entry name" value="Transposase_32_dom"/>
</dbReference>
<name>A0A2G9GBS1_9LAMI</name>
<comment type="caution">
    <text evidence="2">The sequence shown here is derived from an EMBL/GenBank/DDBJ whole genome shotgun (WGS) entry which is preliminary data.</text>
</comment>
<gene>
    <name evidence="2" type="ORF">CDL12_24737</name>
</gene>
<organism evidence="2 3">
    <name type="scientific">Handroanthus impetiginosus</name>
    <dbReference type="NCBI Taxonomy" id="429701"/>
    <lineage>
        <taxon>Eukaryota</taxon>
        <taxon>Viridiplantae</taxon>
        <taxon>Streptophyta</taxon>
        <taxon>Embryophyta</taxon>
        <taxon>Tracheophyta</taxon>
        <taxon>Spermatophyta</taxon>
        <taxon>Magnoliopsida</taxon>
        <taxon>eudicotyledons</taxon>
        <taxon>Gunneridae</taxon>
        <taxon>Pentapetalae</taxon>
        <taxon>asterids</taxon>
        <taxon>lamiids</taxon>
        <taxon>Lamiales</taxon>
        <taxon>Bignoniaceae</taxon>
        <taxon>Crescentiina</taxon>
        <taxon>Tabebuia alliance</taxon>
        <taxon>Handroanthus</taxon>
    </lineage>
</organism>
<evidence type="ECO:0000259" key="1">
    <source>
        <dbReference type="Pfam" id="PF20167"/>
    </source>
</evidence>
<reference evidence="3" key="1">
    <citation type="journal article" date="2018" name="Gigascience">
        <title>Genome assembly of the Pink Ipe (Handroanthus impetiginosus, Bignoniaceae), a highly valued, ecologically keystone Neotropical timber forest tree.</title>
        <authorList>
            <person name="Silva-Junior O.B."/>
            <person name="Grattapaglia D."/>
            <person name="Novaes E."/>
            <person name="Collevatti R.G."/>
        </authorList>
    </citation>
    <scope>NUCLEOTIDE SEQUENCE [LARGE SCALE GENOMIC DNA]</scope>
    <source>
        <strain evidence="3">cv. UFG-1</strain>
    </source>
</reference>
<proteinExistence type="predicted"/>